<evidence type="ECO:0000313" key="2">
    <source>
        <dbReference type="EMBL" id="MBP3949584.1"/>
    </source>
</evidence>
<keyword evidence="3" id="KW-1185">Reference proteome</keyword>
<dbReference type="AlphaFoldDB" id="A0A940WXE2"/>
<protein>
    <submittedName>
        <fullName evidence="2">Uncharacterized protein</fullName>
    </submittedName>
</protein>
<reference evidence="2" key="1">
    <citation type="submission" date="2021-03" db="EMBL/GenBank/DDBJ databases">
        <title>Bacillus suaedae sp. nov., isolated from Suaeda aralocaspica.</title>
        <authorList>
            <person name="Lei R.F.R."/>
        </authorList>
    </citation>
    <scope>NUCLEOTIDE SEQUENCE</scope>
    <source>
        <strain evidence="2">YZJH907-2</strain>
    </source>
</reference>
<dbReference type="Proteomes" id="UP000678228">
    <property type="component" value="Unassembled WGS sequence"/>
</dbReference>
<feature type="compositionally biased region" description="Basic and acidic residues" evidence="1">
    <location>
        <begin position="1"/>
        <end position="24"/>
    </location>
</feature>
<evidence type="ECO:0000256" key="1">
    <source>
        <dbReference type="SAM" id="MobiDB-lite"/>
    </source>
</evidence>
<sequence>MKKLEEPFHSFWYGDRHENNHNERPQQLPPTTEEPYHLLKKAIQKEAQMLIAK</sequence>
<name>A0A940WXE2_9BACI</name>
<evidence type="ECO:0000313" key="3">
    <source>
        <dbReference type="Proteomes" id="UP000678228"/>
    </source>
</evidence>
<accession>A0A940WXE2</accession>
<comment type="caution">
    <text evidence="2">The sequence shown here is derived from an EMBL/GenBank/DDBJ whole genome shotgun (WGS) entry which is preliminary data.</text>
</comment>
<feature type="region of interest" description="Disordered" evidence="1">
    <location>
        <begin position="1"/>
        <end position="32"/>
    </location>
</feature>
<gene>
    <name evidence="2" type="ORF">J7W16_00465</name>
</gene>
<dbReference type="RefSeq" id="WP_210594967.1">
    <property type="nucleotide sequence ID" value="NZ_JAGKSQ010000001.1"/>
</dbReference>
<organism evidence="2 3">
    <name type="scientific">Halalkalibacter suaedae</name>
    <dbReference type="NCBI Taxonomy" id="2822140"/>
    <lineage>
        <taxon>Bacteria</taxon>
        <taxon>Bacillati</taxon>
        <taxon>Bacillota</taxon>
        <taxon>Bacilli</taxon>
        <taxon>Bacillales</taxon>
        <taxon>Bacillaceae</taxon>
        <taxon>Halalkalibacter</taxon>
    </lineage>
</organism>
<dbReference type="EMBL" id="JAGKSQ010000001">
    <property type="protein sequence ID" value="MBP3949584.1"/>
    <property type="molecule type" value="Genomic_DNA"/>
</dbReference>
<proteinExistence type="predicted"/>